<dbReference type="RefSeq" id="WP_097651496.1">
    <property type="nucleotide sequence ID" value="NZ_LYXE01000063.1"/>
</dbReference>
<proteinExistence type="predicted"/>
<name>A0A2H3KNN5_9CHLR</name>
<organism evidence="2 3">
    <name type="scientific">Candidatus Chloroploca asiatica</name>
    <dbReference type="NCBI Taxonomy" id="1506545"/>
    <lineage>
        <taxon>Bacteria</taxon>
        <taxon>Bacillati</taxon>
        <taxon>Chloroflexota</taxon>
        <taxon>Chloroflexia</taxon>
        <taxon>Chloroflexales</taxon>
        <taxon>Chloroflexineae</taxon>
        <taxon>Oscillochloridaceae</taxon>
        <taxon>Candidatus Chloroploca</taxon>
    </lineage>
</organism>
<sequence length="470" mass="52180">MQTADSGVALRQAAQQRTLSIAWASLLFFFALFVGLLTWAGLTVRNVYQEATLTGEATLIVRGPAESLSWRPAQRTIYQGAPDGLVLVEGDSVRTTATAGYGQVATIKLFDASQFDLWAGTELTLETMEVSRWNQDHFRVVMRQNRGYIRYDLAEAQPYDQVQFQVLVGDAVIELTPGGSYSVELRSPARSVLRVDDVLAQEVDVAVRSGSATVIGVDGEAVSLGSRERVTIDAAGSPGLVVPARWDLVRDGGFSQFTEVEYNNTTVADPTRPRSEYWHVYSGPDLPRENQGFFRLAQTCRPPIVNNFCAPNERRVAAWFYRAGGQTSSFTTGIKQELGAQGLGVDISEFPSLHLSLWVRVLYQSLPDTGDRGVECPVMVRLIAKRTTPADPEEQRDYCIFVDEDAVAPMVREPGVTYYPVPLAEWALISFDLREQDKLPDFRYLRSIQIFAQGHDYDSRVTEVSLVGEQ</sequence>
<accession>A0A2H3KNN5</accession>
<comment type="caution">
    <text evidence="2">The sequence shown here is derived from an EMBL/GenBank/DDBJ whole genome shotgun (WGS) entry which is preliminary data.</text>
</comment>
<feature type="transmembrane region" description="Helical" evidence="1">
    <location>
        <begin position="21"/>
        <end position="42"/>
    </location>
</feature>
<keyword evidence="1" id="KW-0472">Membrane</keyword>
<dbReference type="OrthoDB" id="138515at2"/>
<reference evidence="2 3" key="1">
    <citation type="submission" date="2016-05" db="EMBL/GenBank/DDBJ databases">
        <authorList>
            <person name="Lavstsen T."/>
            <person name="Jespersen J.S."/>
        </authorList>
    </citation>
    <scope>NUCLEOTIDE SEQUENCE [LARGE SCALE GENOMIC DNA]</scope>
    <source>
        <strain evidence="2 3">B7-9</strain>
    </source>
</reference>
<dbReference type="AlphaFoldDB" id="A0A2H3KNN5"/>
<dbReference type="EMBL" id="LYXE01000063">
    <property type="protein sequence ID" value="PDV99732.1"/>
    <property type="molecule type" value="Genomic_DNA"/>
</dbReference>
<dbReference type="Proteomes" id="UP000220922">
    <property type="component" value="Unassembled WGS sequence"/>
</dbReference>
<evidence type="ECO:0000313" key="3">
    <source>
        <dbReference type="Proteomes" id="UP000220922"/>
    </source>
</evidence>
<evidence type="ECO:0000313" key="2">
    <source>
        <dbReference type="EMBL" id="PDV99732.1"/>
    </source>
</evidence>
<evidence type="ECO:0008006" key="4">
    <source>
        <dbReference type="Google" id="ProtNLM"/>
    </source>
</evidence>
<keyword evidence="1" id="KW-0812">Transmembrane</keyword>
<gene>
    <name evidence="2" type="ORF">A9Q02_00490</name>
</gene>
<keyword evidence="1" id="KW-1133">Transmembrane helix</keyword>
<keyword evidence="3" id="KW-1185">Reference proteome</keyword>
<protein>
    <recommendedName>
        <fullName evidence="4">FecR protein domain-containing protein</fullName>
    </recommendedName>
</protein>
<evidence type="ECO:0000256" key="1">
    <source>
        <dbReference type="SAM" id="Phobius"/>
    </source>
</evidence>